<gene>
    <name evidence="3" type="ORF">SK128_002905</name>
</gene>
<evidence type="ECO:0000256" key="1">
    <source>
        <dbReference type="SAM" id="MobiDB-lite"/>
    </source>
</evidence>
<evidence type="ECO:0000313" key="3">
    <source>
        <dbReference type="EMBL" id="KAK7065372.1"/>
    </source>
</evidence>
<proteinExistence type="predicted"/>
<evidence type="ECO:0000313" key="4">
    <source>
        <dbReference type="Proteomes" id="UP001381693"/>
    </source>
</evidence>
<comment type="caution">
    <text evidence="3">The sequence shown here is derived from an EMBL/GenBank/DDBJ whole genome shotgun (WGS) entry which is preliminary data.</text>
</comment>
<dbReference type="AlphaFoldDB" id="A0AAN8WHU8"/>
<dbReference type="EMBL" id="JAXCGZ010020799">
    <property type="protein sequence ID" value="KAK7065372.1"/>
    <property type="molecule type" value="Genomic_DNA"/>
</dbReference>
<dbReference type="Proteomes" id="UP001381693">
    <property type="component" value="Unassembled WGS sequence"/>
</dbReference>
<keyword evidence="4" id="KW-1185">Reference proteome</keyword>
<dbReference type="CDD" id="cd00122">
    <property type="entry name" value="MBD"/>
    <property type="match status" value="1"/>
</dbReference>
<dbReference type="InterPro" id="IPR001739">
    <property type="entry name" value="Methyl_CpG_DNA-bd"/>
</dbReference>
<feature type="region of interest" description="Disordered" evidence="1">
    <location>
        <begin position="647"/>
        <end position="687"/>
    </location>
</feature>
<sequence>ALMYDTDGNVMPYFLPLSKGWIREIVERRICPTKTFDIYYHPPKGCKLRSLKNIEQFLIESQFPDLKICNFTFLKKALGYGLPYEIVRKARECCIPKRKADDDTGSSSKKELKFKKKKKFKKLKTDITHSGNDVWENEVIDCFGDEINITNEVGEITGYENWLNKNKLVNNPKRKVDNKDSAIGIGSVIDLMGESIEDAIVDVEVVDDPDLGMISYDLTELSEKTSNSCIQKTDEDLFVDVEALNDPDIDTKSSNPTVLSGGKTASYVQMTKGPYMRNKYNKVRTAVFKPSDSTDKCMTKFSKASVKPIKHMKKKIENKKATSLPKQCSVTHSLHPSVSSLSTKNSTSLHTPVTLISALPQLPFSNSSLSCNVYTQKTPLCVSSAVSSPSLPSVTKVYAEQTPCIFSSVVSSPSVPSVTIAYAKQTPCTVSSAVLLPSVSSATHASVKPTSLTVSSDILSPSISSVAYLYAKEASRTVTSDVPSPFITTVTNAKATQAPYPISSAVSLHWITSKSDTVQSPLQISSTLQPARPVSSENSSRNKWLGIVEKYERRIKKKKNFPRVKTFTALSNKNETPKFTYYTGRTVFTGSSVMDESLINRLDLLADNVKYIYEHLAETMKPSECKVLMLNSKNSIGNSQTFTDGCKNATGNSKNPGGKRKISTTDIRNSTSNSKYSVGDSKKTTDDNKVGKIKVKSISQLAEPDSHVVKLKSCSELQEQAQVSWYRPVPQTPKKAYKICLD</sequence>
<dbReference type="SUPFAM" id="SSF54171">
    <property type="entry name" value="DNA-binding domain"/>
    <property type="match status" value="1"/>
</dbReference>
<feature type="compositionally biased region" description="Polar residues" evidence="1">
    <location>
        <begin position="664"/>
        <end position="676"/>
    </location>
</feature>
<protein>
    <recommendedName>
        <fullName evidence="2">MBD domain-containing protein</fullName>
    </recommendedName>
</protein>
<evidence type="ECO:0000259" key="2">
    <source>
        <dbReference type="PROSITE" id="PS50982"/>
    </source>
</evidence>
<name>A0AAN8WHU8_HALRR</name>
<dbReference type="PROSITE" id="PS50982">
    <property type="entry name" value="MBD"/>
    <property type="match status" value="1"/>
</dbReference>
<dbReference type="InterPro" id="IPR016177">
    <property type="entry name" value="DNA-bd_dom_sf"/>
</dbReference>
<organism evidence="3 4">
    <name type="scientific">Halocaridina rubra</name>
    <name type="common">Hawaiian red shrimp</name>
    <dbReference type="NCBI Taxonomy" id="373956"/>
    <lineage>
        <taxon>Eukaryota</taxon>
        <taxon>Metazoa</taxon>
        <taxon>Ecdysozoa</taxon>
        <taxon>Arthropoda</taxon>
        <taxon>Crustacea</taxon>
        <taxon>Multicrustacea</taxon>
        <taxon>Malacostraca</taxon>
        <taxon>Eumalacostraca</taxon>
        <taxon>Eucarida</taxon>
        <taxon>Decapoda</taxon>
        <taxon>Pleocyemata</taxon>
        <taxon>Caridea</taxon>
        <taxon>Atyoidea</taxon>
        <taxon>Atyidae</taxon>
        <taxon>Halocaridina</taxon>
    </lineage>
</organism>
<dbReference type="Gene3D" id="3.30.890.10">
    <property type="entry name" value="Methyl-cpg-binding Protein 2, Chain A"/>
    <property type="match status" value="1"/>
</dbReference>
<feature type="non-terminal residue" evidence="3">
    <location>
        <position position="1"/>
    </location>
</feature>
<feature type="domain" description="MBD" evidence="2">
    <location>
        <begin position="7"/>
        <end position="78"/>
    </location>
</feature>
<reference evidence="3 4" key="1">
    <citation type="submission" date="2023-11" db="EMBL/GenBank/DDBJ databases">
        <title>Halocaridina rubra genome assembly.</title>
        <authorList>
            <person name="Smith C."/>
        </authorList>
    </citation>
    <scope>NUCLEOTIDE SEQUENCE [LARGE SCALE GENOMIC DNA]</scope>
    <source>
        <strain evidence="3">EP-1</strain>
        <tissue evidence="3">Whole</tissue>
    </source>
</reference>
<dbReference type="GO" id="GO:0003677">
    <property type="term" value="F:DNA binding"/>
    <property type="evidence" value="ECO:0007669"/>
    <property type="project" value="InterPro"/>
</dbReference>
<dbReference type="Pfam" id="PF01429">
    <property type="entry name" value="MBD"/>
    <property type="match status" value="1"/>
</dbReference>
<accession>A0AAN8WHU8</accession>